<dbReference type="AlphaFoldDB" id="A0A6P4Z7P7"/>
<feature type="disulfide bond" evidence="9">
    <location>
        <begin position="259"/>
        <end position="274"/>
    </location>
</feature>
<dbReference type="InterPro" id="IPR000421">
    <property type="entry name" value="FA58C"/>
</dbReference>
<dbReference type="PANTHER" id="PTHR22722">
    <property type="entry name" value="LOW-DENSITY LIPOPROTEIN RECEPTOR-RELATED PROTEIN 2-RELATED"/>
    <property type="match status" value="1"/>
</dbReference>
<keyword evidence="7" id="KW-0675">Receptor</keyword>
<evidence type="ECO:0000313" key="13">
    <source>
        <dbReference type="Proteomes" id="UP000515135"/>
    </source>
</evidence>
<dbReference type="PROSITE" id="PS01209">
    <property type="entry name" value="LDLRA_1"/>
    <property type="match status" value="4"/>
</dbReference>
<feature type="disulfide bond" evidence="9">
    <location>
        <begin position="221"/>
        <end position="236"/>
    </location>
</feature>
<comment type="caution">
    <text evidence="9">Lacks conserved residue(s) required for the propagation of feature annotation.</text>
</comment>
<evidence type="ECO:0000256" key="6">
    <source>
        <dbReference type="ARBA" id="ARBA00023157"/>
    </source>
</evidence>
<dbReference type="InterPro" id="IPR036055">
    <property type="entry name" value="LDL_receptor-like_sf"/>
</dbReference>
<feature type="compositionally biased region" description="Basic and acidic residues" evidence="10">
    <location>
        <begin position="1068"/>
        <end position="1110"/>
    </location>
</feature>
<name>A0A6P4Z7P7_BRABE</name>
<dbReference type="Proteomes" id="UP000515135">
    <property type="component" value="Unplaced"/>
</dbReference>
<dbReference type="PRINTS" id="PR00261">
    <property type="entry name" value="LDLRECEPTOR"/>
</dbReference>
<dbReference type="PROSITE" id="PS01285">
    <property type="entry name" value="FA58C_1"/>
    <property type="match status" value="1"/>
</dbReference>
<dbReference type="Gene3D" id="4.10.1220.10">
    <property type="entry name" value="EGF-type module"/>
    <property type="match status" value="1"/>
</dbReference>
<evidence type="ECO:0000256" key="2">
    <source>
        <dbReference type="ARBA" id="ARBA00022692"/>
    </source>
</evidence>
<dbReference type="Pfam" id="PF00754">
    <property type="entry name" value="F5_F8_type_C"/>
    <property type="match status" value="2"/>
</dbReference>
<dbReference type="OrthoDB" id="10035204at2759"/>
<feature type="disulfide bond" evidence="9">
    <location>
        <begin position="103"/>
        <end position="118"/>
    </location>
</feature>
<feature type="disulfide bond" evidence="9">
    <location>
        <begin position="325"/>
        <end position="343"/>
    </location>
</feature>
<proteinExistence type="predicted"/>
<evidence type="ECO:0000313" key="14">
    <source>
        <dbReference type="RefSeq" id="XP_019632668.1"/>
    </source>
</evidence>
<keyword evidence="2" id="KW-0812">Transmembrane</keyword>
<dbReference type="PROSITE" id="PS50022">
    <property type="entry name" value="FA58C_3"/>
    <property type="match status" value="2"/>
</dbReference>
<dbReference type="PANTHER" id="PTHR22722:SF14">
    <property type="entry name" value="MEGALIN, ISOFORM A"/>
    <property type="match status" value="1"/>
</dbReference>
<feature type="region of interest" description="Disordered" evidence="10">
    <location>
        <begin position="1045"/>
        <end position="1140"/>
    </location>
</feature>
<reference evidence="14" key="1">
    <citation type="submission" date="2025-08" db="UniProtKB">
        <authorList>
            <consortium name="RefSeq"/>
        </authorList>
    </citation>
    <scope>IDENTIFICATION</scope>
    <source>
        <tissue evidence="14">Gonad</tissue>
    </source>
</reference>
<keyword evidence="4" id="KW-1133">Transmembrane helix</keyword>
<evidence type="ECO:0000256" key="3">
    <source>
        <dbReference type="ARBA" id="ARBA00022737"/>
    </source>
</evidence>
<organism evidence="13 14">
    <name type="scientific">Branchiostoma belcheri</name>
    <name type="common">Amphioxus</name>
    <dbReference type="NCBI Taxonomy" id="7741"/>
    <lineage>
        <taxon>Eukaryota</taxon>
        <taxon>Metazoa</taxon>
        <taxon>Chordata</taxon>
        <taxon>Cephalochordata</taxon>
        <taxon>Leptocardii</taxon>
        <taxon>Amphioxiformes</taxon>
        <taxon>Branchiostomatidae</taxon>
        <taxon>Branchiostoma</taxon>
    </lineage>
</organism>
<dbReference type="Pfam" id="PF00057">
    <property type="entry name" value="Ldl_recept_a"/>
    <property type="match status" value="5"/>
</dbReference>
<evidence type="ECO:0000256" key="8">
    <source>
        <dbReference type="ARBA" id="ARBA00023180"/>
    </source>
</evidence>
<evidence type="ECO:0000256" key="11">
    <source>
        <dbReference type="SAM" id="SignalP"/>
    </source>
</evidence>
<dbReference type="GO" id="GO:0042562">
    <property type="term" value="F:hormone binding"/>
    <property type="evidence" value="ECO:0007669"/>
    <property type="project" value="TreeGrafter"/>
</dbReference>
<dbReference type="CDD" id="cd00112">
    <property type="entry name" value="LDLa"/>
    <property type="match status" value="10"/>
</dbReference>
<dbReference type="SUPFAM" id="SSF57424">
    <property type="entry name" value="LDL receptor-like module"/>
    <property type="match status" value="9"/>
</dbReference>
<gene>
    <name evidence="14" type="primary">LOC109476226</name>
</gene>
<feature type="disulfide bond" evidence="9">
    <location>
        <begin position="285"/>
        <end position="303"/>
    </location>
</feature>
<dbReference type="Gene3D" id="4.10.400.10">
    <property type="entry name" value="Low-density Lipoprotein Receptor"/>
    <property type="match status" value="9"/>
</dbReference>
<keyword evidence="11" id="KW-0732">Signal</keyword>
<keyword evidence="8" id="KW-0325">Glycoprotein</keyword>
<sequence>MAPGAVVLVCCACLVSVCAADKLICPEGASPGDEECTYIVAICNAPDRPTKCEEQLDSICIPAESWCDGVVDCVRGSDEKDCGSGGCIDCWGGGQCIPSYLWCNGRPDCPGGSDEKFCSECSANEFQCESSSICVPWSRVCDAVNDCGDGSDETCGVSAAEEPWCLPGEYACGSGMCVSDSARCDGVEDCDDDSDEARCECTSAEFRCETSLQCVPSAAICDGIDDCGDGSDELLCMTCEERRMWECPGGECIDPSSVCDGDKDCSLREDERNCQRPCNDMQFQCDDGSCLTQYLVCDEVANCPSGEEEINCTIGGCNAARQFRCPDGSCLSERDLCNRREDCSGGEDEMDCGDPAPPGFPVGMASRYIPDHAVTASSELKSEFAAYRGRLGGDLTATSCWAPREAENQWIQVDFGKTTNVTGVIISGGSQSFEHFSWVTSFTLAFSTDGARWEPYTGRDGDVQVFPGNRDRHRKVSRPLDHPVTARYIRLYPTGYQGWVALNMEVYVTNDEDNWLEQEDYTSLVVSEYDMSASSRTDGSYPHQARLNNGRGQQQGAAWSPDPALRSIPWLQVTHDALYRVAGVITQGAYNLDHWVTSYKLEFSPDCQKRTPYTNSDDEMIVFEGNTDNQRYVRNLLDNPVFARCTRFHPIAYHNQVALRVQVLVMQGKKVLADSVQHQGQGVRIMQCCVQGDANPRGDSVPYLEDVCRASTSTATKIDSQFNECRYTLEDFESGLVDPVGGFESGPLAPSNIQAGPGLSGGFEQVPGLSGGFEQVPGLSGGIEQVPGLSGGIEQVPGLSGGFEQVPVPSGGIEQVPVPSGGIEQVPVIRRKRALEKFHDTQACDGIIDCSTGKDEDNCEKMECVLQCETESGDPCIPARWICDDTEDCLGGEDEQGCNDAQASRGCFFKCTPNGFSLFSEICVPPHELGDGYESCELGKDEDPRQVELALEKWFGSCSYVCASVYGNASCVPDVFVCDGLTDCLDGEDEQSCSEETCLTLFCDLPGVPVPVCVPDNLICDGHADCRSAEDEKVPRCRPDSLLDPFVDRPLAGKPEREGPIAGLEPEEGPRLGQEEGPRVHPEEGPRSGQEEGPRFRQEEGPRFRQEEGPRVGQDGTAEPSGGSPEKQSEFYAGNGGTGDRAAFWLTAAGLGLQIIYLY</sequence>
<evidence type="ECO:0000259" key="12">
    <source>
        <dbReference type="PROSITE" id="PS50022"/>
    </source>
</evidence>
<feature type="domain" description="F5/8 type C" evidence="12">
    <location>
        <begin position="514"/>
        <end position="666"/>
    </location>
</feature>
<dbReference type="GO" id="GO:0006898">
    <property type="term" value="P:receptor-mediated endocytosis"/>
    <property type="evidence" value="ECO:0007669"/>
    <property type="project" value="TreeGrafter"/>
</dbReference>
<feature type="disulfide bond" evidence="9">
    <location>
        <begin position="883"/>
        <end position="898"/>
    </location>
</feature>
<feature type="disulfide bond" evidence="9">
    <location>
        <begin position="184"/>
        <end position="199"/>
    </location>
</feature>
<feature type="disulfide bond" evidence="9">
    <location>
        <begin position="67"/>
        <end position="82"/>
    </location>
</feature>
<keyword evidence="13" id="KW-1185">Reference proteome</keyword>
<evidence type="ECO:0000256" key="4">
    <source>
        <dbReference type="ARBA" id="ARBA00022989"/>
    </source>
</evidence>
<feature type="chain" id="PRO_5027981157" evidence="11">
    <location>
        <begin position="21"/>
        <end position="1159"/>
    </location>
</feature>
<protein>
    <submittedName>
        <fullName evidence="14">Uncharacterized protein LOC109476226</fullName>
    </submittedName>
</protein>
<comment type="subcellular location">
    <subcellularLocation>
        <location evidence="1">Membrane</location>
        <topology evidence="1">Single-pass membrane protein</topology>
    </subcellularLocation>
</comment>
<dbReference type="InterPro" id="IPR002172">
    <property type="entry name" value="LDrepeatLR_classA_rpt"/>
</dbReference>
<keyword evidence="6 9" id="KW-1015">Disulfide bond</keyword>
<feature type="region of interest" description="Disordered" evidence="10">
    <location>
        <begin position="535"/>
        <end position="560"/>
    </location>
</feature>
<evidence type="ECO:0000256" key="5">
    <source>
        <dbReference type="ARBA" id="ARBA00023136"/>
    </source>
</evidence>
<dbReference type="KEGG" id="bbel:109476226"/>
<feature type="signal peptide" evidence="11">
    <location>
        <begin position="1"/>
        <end position="20"/>
    </location>
</feature>
<accession>A0A6P4Z7P7</accession>
<dbReference type="SMART" id="SM00192">
    <property type="entry name" value="LDLa"/>
    <property type="match status" value="13"/>
</dbReference>
<dbReference type="SUPFAM" id="SSF49785">
    <property type="entry name" value="Galactose-binding domain-like"/>
    <property type="match status" value="2"/>
</dbReference>
<feature type="disulfide bond" evidence="9">
    <location>
        <begin position="278"/>
        <end position="290"/>
    </location>
</feature>
<dbReference type="InterPro" id="IPR023415">
    <property type="entry name" value="LDLR_class-A_CS"/>
</dbReference>
<feature type="disulfide bond" evidence="9">
    <location>
        <begin position="978"/>
        <end position="993"/>
    </location>
</feature>
<keyword evidence="3" id="KW-0677">Repeat</keyword>
<feature type="domain" description="F5/8 type C" evidence="12">
    <location>
        <begin position="355"/>
        <end position="509"/>
    </location>
</feature>
<dbReference type="InterPro" id="IPR008979">
    <property type="entry name" value="Galactose-bd-like_sf"/>
</dbReference>
<dbReference type="RefSeq" id="XP_019632668.1">
    <property type="nucleotide sequence ID" value="XM_019777109.1"/>
</dbReference>
<feature type="disulfide bond" evidence="9">
    <location>
        <begin position="337"/>
        <end position="352"/>
    </location>
</feature>
<feature type="disulfide bond" evidence="9">
    <location>
        <begin position="247"/>
        <end position="265"/>
    </location>
</feature>
<feature type="compositionally biased region" description="Polar residues" evidence="10">
    <location>
        <begin position="546"/>
        <end position="557"/>
    </location>
</feature>
<dbReference type="CDD" id="cd00057">
    <property type="entry name" value="FA58C"/>
    <property type="match status" value="2"/>
</dbReference>
<feature type="disulfide bond" evidence="9">
    <location>
        <begin position="165"/>
        <end position="177"/>
    </location>
</feature>
<dbReference type="PROSITE" id="PS50068">
    <property type="entry name" value="LDLRA_2"/>
    <property type="match status" value="11"/>
</dbReference>
<evidence type="ECO:0000256" key="10">
    <source>
        <dbReference type="SAM" id="MobiDB-lite"/>
    </source>
</evidence>
<evidence type="ECO:0000256" key="1">
    <source>
        <dbReference type="ARBA" id="ARBA00004167"/>
    </source>
</evidence>
<feature type="disulfide bond" evidence="9">
    <location>
        <begin position="172"/>
        <end position="190"/>
    </location>
</feature>
<evidence type="ECO:0000256" key="7">
    <source>
        <dbReference type="ARBA" id="ARBA00023170"/>
    </source>
</evidence>
<evidence type="ECO:0000256" key="9">
    <source>
        <dbReference type="PROSITE-ProRule" id="PRU00124"/>
    </source>
</evidence>
<dbReference type="GO" id="GO:0043235">
    <property type="term" value="C:receptor complex"/>
    <property type="evidence" value="ECO:0007669"/>
    <property type="project" value="TreeGrafter"/>
</dbReference>
<keyword evidence="5" id="KW-0472">Membrane</keyword>
<dbReference type="SMART" id="SM00231">
    <property type="entry name" value="FA58C"/>
    <property type="match status" value="2"/>
</dbReference>
<dbReference type="GO" id="GO:0016324">
    <property type="term" value="C:apical plasma membrane"/>
    <property type="evidence" value="ECO:0007669"/>
    <property type="project" value="TreeGrafter"/>
</dbReference>
<feature type="disulfide bond" evidence="9">
    <location>
        <begin position="297"/>
        <end position="312"/>
    </location>
</feature>
<dbReference type="InterPro" id="IPR051221">
    <property type="entry name" value="LDLR-related"/>
</dbReference>
<dbReference type="Gene3D" id="2.60.120.260">
    <property type="entry name" value="Galactose-binding domain-like"/>
    <property type="match status" value="2"/>
</dbReference>
<dbReference type="GeneID" id="109476226"/>